<keyword evidence="1" id="KW-0040">ANK repeat</keyword>
<accession>A0A8H3FCS8</accession>
<dbReference type="Pfam" id="PF00069">
    <property type="entry name" value="Pkinase"/>
    <property type="match status" value="1"/>
</dbReference>
<protein>
    <recommendedName>
        <fullName evidence="3">Protein kinase domain-containing protein</fullName>
    </recommendedName>
</protein>
<dbReference type="OrthoDB" id="4062651at2759"/>
<dbReference type="InterPro" id="IPR002110">
    <property type="entry name" value="Ankyrin_rpt"/>
</dbReference>
<organism evidence="4 5">
    <name type="scientific">Heterodermia speciosa</name>
    <dbReference type="NCBI Taxonomy" id="116794"/>
    <lineage>
        <taxon>Eukaryota</taxon>
        <taxon>Fungi</taxon>
        <taxon>Dikarya</taxon>
        <taxon>Ascomycota</taxon>
        <taxon>Pezizomycotina</taxon>
        <taxon>Lecanoromycetes</taxon>
        <taxon>OSLEUM clade</taxon>
        <taxon>Lecanoromycetidae</taxon>
        <taxon>Caliciales</taxon>
        <taxon>Physciaceae</taxon>
        <taxon>Heterodermia</taxon>
    </lineage>
</organism>
<proteinExistence type="predicted"/>
<dbReference type="InterPro" id="IPR000719">
    <property type="entry name" value="Prot_kinase_dom"/>
</dbReference>
<dbReference type="PROSITE" id="PS50088">
    <property type="entry name" value="ANK_REPEAT"/>
    <property type="match status" value="1"/>
</dbReference>
<name>A0A8H3FCS8_9LECA</name>
<dbReference type="SUPFAM" id="SSF48403">
    <property type="entry name" value="Ankyrin repeat"/>
    <property type="match status" value="1"/>
</dbReference>
<keyword evidence="5" id="KW-1185">Reference proteome</keyword>
<dbReference type="PROSITE" id="PS00108">
    <property type="entry name" value="PROTEIN_KINASE_ST"/>
    <property type="match status" value="1"/>
</dbReference>
<dbReference type="PROSITE" id="PS50297">
    <property type="entry name" value="ANK_REP_REGION"/>
    <property type="match status" value="1"/>
</dbReference>
<dbReference type="InterPro" id="IPR011009">
    <property type="entry name" value="Kinase-like_dom_sf"/>
</dbReference>
<dbReference type="GO" id="GO:0005634">
    <property type="term" value="C:nucleus"/>
    <property type="evidence" value="ECO:0007669"/>
    <property type="project" value="TreeGrafter"/>
</dbReference>
<dbReference type="InterPro" id="IPR008271">
    <property type="entry name" value="Ser/Thr_kinase_AS"/>
</dbReference>
<dbReference type="SMART" id="SM00220">
    <property type="entry name" value="S_TKc"/>
    <property type="match status" value="1"/>
</dbReference>
<comment type="caution">
    <text evidence="4">The sequence shown here is derived from an EMBL/GenBank/DDBJ whole genome shotgun (WGS) entry which is preliminary data.</text>
</comment>
<dbReference type="GO" id="GO:0005737">
    <property type="term" value="C:cytoplasm"/>
    <property type="evidence" value="ECO:0007669"/>
    <property type="project" value="TreeGrafter"/>
</dbReference>
<dbReference type="CDD" id="cd00180">
    <property type="entry name" value="PKc"/>
    <property type="match status" value="1"/>
</dbReference>
<dbReference type="GO" id="GO:0004674">
    <property type="term" value="F:protein serine/threonine kinase activity"/>
    <property type="evidence" value="ECO:0007669"/>
    <property type="project" value="TreeGrafter"/>
</dbReference>
<dbReference type="Gene3D" id="3.30.200.20">
    <property type="entry name" value="Phosphorylase Kinase, domain 1"/>
    <property type="match status" value="1"/>
</dbReference>
<reference evidence="4" key="1">
    <citation type="submission" date="2021-03" db="EMBL/GenBank/DDBJ databases">
        <authorList>
            <person name="Tagirdzhanova G."/>
        </authorList>
    </citation>
    <scope>NUCLEOTIDE SEQUENCE</scope>
</reference>
<dbReference type="GO" id="GO:0005524">
    <property type="term" value="F:ATP binding"/>
    <property type="evidence" value="ECO:0007669"/>
    <property type="project" value="InterPro"/>
</dbReference>
<dbReference type="Gene3D" id="1.10.510.10">
    <property type="entry name" value="Transferase(Phosphotransferase) domain 1"/>
    <property type="match status" value="1"/>
</dbReference>
<dbReference type="PANTHER" id="PTHR44167">
    <property type="entry name" value="OVARIAN-SPECIFIC SERINE/THREONINE-PROTEIN KINASE LOK-RELATED"/>
    <property type="match status" value="1"/>
</dbReference>
<dbReference type="Pfam" id="PF12796">
    <property type="entry name" value="Ank_2"/>
    <property type="match status" value="1"/>
</dbReference>
<dbReference type="GO" id="GO:0044773">
    <property type="term" value="P:mitotic DNA damage checkpoint signaling"/>
    <property type="evidence" value="ECO:0007669"/>
    <property type="project" value="TreeGrafter"/>
</dbReference>
<feature type="compositionally biased region" description="Polar residues" evidence="2">
    <location>
        <begin position="865"/>
        <end position="885"/>
    </location>
</feature>
<evidence type="ECO:0000313" key="4">
    <source>
        <dbReference type="EMBL" id="CAF9922917.1"/>
    </source>
</evidence>
<dbReference type="PROSITE" id="PS50011">
    <property type="entry name" value="PROTEIN_KINASE_DOM"/>
    <property type="match status" value="1"/>
</dbReference>
<feature type="domain" description="Protein kinase" evidence="3">
    <location>
        <begin position="143"/>
        <end position="434"/>
    </location>
</feature>
<dbReference type="Gene3D" id="1.25.40.20">
    <property type="entry name" value="Ankyrin repeat-containing domain"/>
    <property type="match status" value="2"/>
</dbReference>
<feature type="repeat" description="ANK" evidence="1">
    <location>
        <begin position="1026"/>
        <end position="1062"/>
    </location>
</feature>
<dbReference type="PANTHER" id="PTHR44167:SF24">
    <property type="entry name" value="SERINE_THREONINE-PROTEIN KINASE CHK2"/>
    <property type="match status" value="1"/>
</dbReference>
<feature type="compositionally biased region" description="Basic and acidic residues" evidence="2">
    <location>
        <begin position="912"/>
        <end position="929"/>
    </location>
</feature>
<dbReference type="InterPro" id="IPR036770">
    <property type="entry name" value="Ankyrin_rpt-contain_sf"/>
</dbReference>
<evidence type="ECO:0000259" key="3">
    <source>
        <dbReference type="PROSITE" id="PS50011"/>
    </source>
</evidence>
<dbReference type="SMART" id="SM00248">
    <property type="entry name" value="ANK"/>
    <property type="match status" value="5"/>
</dbReference>
<feature type="region of interest" description="Disordered" evidence="2">
    <location>
        <begin position="844"/>
        <end position="934"/>
    </location>
</feature>
<evidence type="ECO:0000256" key="1">
    <source>
        <dbReference type="PROSITE-ProRule" id="PRU00023"/>
    </source>
</evidence>
<feature type="compositionally biased region" description="Basic residues" evidence="2">
    <location>
        <begin position="900"/>
        <end position="911"/>
    </location>
</feature>
<dbReference type="EMBL" id="CAJPDS010000032">
    <property type="protein sequence ID" value="CAF9922917.1"/>
    <property type="molecule type" value="Genomic_DNA"/>
</dbReference>
<dbReference type="Proteomes" id="UP000664521">
    <property type="component" value="Unassembled WGS sequence"/>
</dbReference>
<dbReference type="AlphaFoldDB" id="A0A8H3FCS8"/>
<evidence type="ECO:0000256" key="2">
    <source>
        <dbReference type="SAM" id="MobiDB-lite"/>
    </source>
</evidence>
<dbReference type="SUPFAM" id="SSF56112">
    <property type="entry name" value="Protein kinase-like (PK-like)"/>
    <property type="match status" value="1"/>
</dbReference>
<sequence>MDYVRSFKNHIAEDPTKPGSFEVLCRPPEADGSTTRSSIIPESRFQEIAKALEGDVQKKEWSSRPRTYFILWQIKRIDAMEAFIGQGLNDTSLPYKNRKSLPATLDFGEAFQFLQWQNSVLSDTLHLEQGKHVQISDGDVLFESQRRKLGVGSQGTTVVDKVVSKATGKVYARKRINRKLMFGFDKNAQKVYENELETLKKVADHEHLIKVRATYTDKKHLVMLLQPVADENLKEYMTRKPLNESDSSVGERARLRTYFGCLAHTIQILHHSEILHKDLKPENILLKSGHLILTDFGTAFDWSKTGQSMTRSNANDLRTPRYQSPEAALGMFHRSSDIWSLGVVFLEMVTFLQGRTLADMDTFLSSHGQCVTSIHNNIEGAMNWFEELHVSNTGSVIDNEPLTWIKGMLNRVQSNRPTAGDLFEGIVAFQDGMFCGHCCLDTESSSDEGYESDRDVLSDIEETKEPEISVSGDHQRPVDTALKDGKQEQSMSRITSTGKVAYSGVAAAVTPLVNMPIEYQTSGQSIADDAVSTAGTYLGMPSGDYLPDHTLISSISPLPAIPQTRSKVEKIAKDGSALNHQKTLVKPKTKTLIRERDKFVQWLASVTEKFALLQSQHRSKKPLVNPGRHTPSVETQRIKNFLSSLPEEVTEFDDALESFDDFRCGTMPFKSFNRSRTIPIVAEDVGRSKSQEDLQSSPHILQEKNDEHQFAEVENSRLVHYASDGDLNKTLAISKEILDITKKEFKEFSNRCRLPDLRQAVERELTDNLERQRSDHKIDCEISHIAVTHPKEPLTLPAPYEHESSAAAKIIEIESPNSKTSTLDGIHARTDDTAGDVLLALQQQKKQANQKPSMGGDLTKGEISSEVSTDSGPPQLSASAQNDISSKALAAMKPPPRLRAFVRKGTARRRSKSESATDLMERIRDDKSSEAPTSVMSAGTRATVFGGLIGLRWNDKFYGYLPHFVANGRVGAVRECLKAGCNPGREEKPRWAPVYNAVRGCSKEHLKCLRELVFYGADVNARRSTNGRTPLHYAVESKPWSGYFSVICTLLVAGADPNIRDGANDLPILMLLDGKGPLPKEKRDALDLLLLPNFNTDLKVKSATGDNLLHLAIRRKDAYTVDALLEKMYQIGDSASYLMHEHNGSGFTPILLALTIFQLGEESDEELEIIEYLLTDGANTDDRDLTQGKTPLHLIIEGSKNSIALELFCRHSANPQLPDKSGQTAVALVAKLRGSYPQDRWYLFAARRISNRLTTEDYRPPELEAFFAKETENQRAPLSI</sequence>
<gene>
    <name evidence="4" type="ORF">HETSPECPRED_005187</name>
</gene>
<evidence type="ECO:0000313" key="5">
    <source>
        <dbReference type="Proteomes" id="UP000664521"/>
    </source>
</evidence>